<gene>
    <name evidence="1" type="ORF">TPC1_31728</name>
</gene>
<proteinExistence type="predicted"/>
<reference evidence="1" key="1">
    <citation type="submission" date="2015-07" db="EMBL/GenBank/DDBJ databases">
        <title>Adaptation to a free-living lifestyle via gene acquisitions in the diplomonad Trepomonas sp. PC1.</title>
        <authorList>
            <person name="Xu F."/>
            <person name="Jerlstrom-Hultqvist J."/>
            <person name="Kolisko M."/>
            <person name="Simpson A.G.B."/>
            <person name="Roger A.J."/>
            <person name="Svard S.G."/>
            <person name="Andersson J.O."/>
        </authorList>
    </citation>
    <scope>NUCLEOTIDE SEQUENCE</scope>
    <source>
        <strain evidence="1">PC1</strain>
    </source>
</reference>
<accession>A0A146JWH6</accession>
<dbReference type="EMBL" id="GDID01007829">
    <property type="protein sequence ID" value="JAP88777.1"/>
    <property type="molecule type" value="Transcribed_RNA"/>
</dbReference>
<feature type="non-terminal residue" evidence="1">
    <location>
        <position position="1"/>
    </location>
</feature>
<protein>
    <submittedName>
        <fullName evidence="1">Uncharacterized protein</fullName>
    </submittedName>
</protein>
<sequence length="314" mass="36669">KKYSFAEQAYNIRNSYFLNNGLLMIKNNNAINIDQNMKEYVIFKIPKKVKGNVVYYKGSIFINTSYNIEKIDLKDLTTSQICGSNGRCSSFSILKNFLLFSDSRERLMIKNLLTEEVRELEYQNCVFVFTFLDKILLECHEFMGEKFVIIMQLQNDQTHEIRRFQGELGGYTYWSDSLGAFLLSPGNKIINLLTCQLEDVDQQERDHQVLNQIHGATYFPEYCEKHCKPYLKQLILDQKDDQYIRSQSLPREKKGLLLQQDLLGSWDRIKPVNSQFMAVFMVHNKNTSQVTALSELLQSSCGQIAECFRIDIYQ</sequence>
<name>A0A146JWH6_9EUKA</name>
<evidence type="ECO:0000313" key="1">
    <source>
        <dbReference type="EMBL" id="JAP88777.1"/>
    </source>
</evidence>
<organism evidence="1">
    <name type="scientific">Trepomonas sp. PC1</name>
    <dbReference type="NCBI Taxonomy" id="1076344"/>
    <lineage>
        <taxon>Eukaryota</taxon>
        <taxon>Metamonada</taxon>
        <taxon>Diplomonadida</taxon>
        <taxon>Hexamitidae</taxon>
        <taxon>Hexamitinae</taxon>
        <taxon>Trepomonas</taxon>
    </lineage>
</organism>
<dbReference type="AlphaFoldDB" id="A0A146JWH6"/>